<dbReference type="Proteomes" id="UP000193144">
    <property type="component" value="Unassembled WGS sequence"/>
</dbReference>
<organism evidence="2 3">
    <name type="scientific">Clohesyomyces aquaticus</name>
    <dbReference type="NCBI Taxonomy" id="1231657"/>
    <lineage>
        <taxon>Eukaryota</taxon>
        <taxon>Fungi</taxon>
        <taxon>Dikarya</taxon>
        <taxon>Ascomycota</taxon>
        <taxon>Pezizomycotina</taxon>
        <taxon>Dothideomycetes</taxon>
        <taxon>Pleosporomycetidae</taxon>
        <taxon>Pleosporales</taxon>
        <taxon>Lindgomycetaceae</taxon>
        <taxon>Clohesyomyces</taxon>
    </lineage>
</organism>
<accession>A0A1Y2AAN1</accession>
<evidence type="ECO:0000256" key="1">
    <source>
        <dbReference type="SAM" id="MobiDB-lite"/>
    </source>
</evidence>
<feature type="compositionally biased region" description="Basic and acidic residues" evidence="1">
    <location>
        <begin position="92"/>
        <end position="103"/>
    </location>
</feature>
<dbReference type="AlphaFoldDB" id="A0A1Y2AAN1"/>
<keyword evidence="3" id="KW-1185">Reference proteome</keyword>
<sequence>MPGYYSTSPIFIRPPFPSLDSSSSASSISILTPLNSLASTPATSPSDSIGSRSDASSEVGFIGKNRCTDSLSTARSHSITARSSILESINSKTEEERQQERESCLTTHSTTTRPRQRQHQPSASRPQIFSRGIRSTWSNTSAVRRPWI</sequence>
<feature type="region of interest" description="Disordered" evidence="1">
    <location>
        <begin position="36"/>
        <end position="148"/>
    </location>
</feature>
<dbReference type="EMBL" id="MCFA01000002">
    <property type="protein sequence ID" value="ORY19561.1"/>
    <property type="molecule type" value="Genomic_DNA"/>
</dbReference>
<feature type="compositionally biased region" description="Polar residues" evidence="1">
    <location>
        <begin position="104"/>
        <end position="142"/>
    </location>
</feature>
<name>A0A1Y2AAN1_9PLEO</name>
<protein>
    <submittedName>
        <fullName evidence="2">Uncharacterized protein</fullName>
    </submittedName>
</protein>
<evidence type="ECO:0000313" key="2">
    <source>
        <dbReference type="EMBL" id="ORY19561.1"/>
    </source>
</evidence>
<proteinExistence type="predicted"/>
<feature type="compositionally biased region" description="Low complexity" evidence="1">
    <location>
        <begin position="44"/>
        <end position="57"/>
    </location>
</feature>
<evidence type="ECO:0000313" key="3">
    <source>
        <dbReference type="Proteomes" id="UP000193144"/>
    </source>
</evidence>
<feature type="compositionally biased region" description="Polar residues" evidence="1">
    <location>
        <begin position="68"/>
        <end position="91"/>
    </location>
</feature>
<comment type="caution">
    <text evidence="2">The sequence shown here is derived from an EMBL/GenBank/DDBJ whole genome shotgun (WGS) entry which is preliminary data.</text>
</comment>
<gene>
    <name evidence="2" type="ORF">BCR34DRAFT_134420</name>
</gene>
<reference evidence="2 3" key="1">
    <citation type="submission" date="2016-07" db="EMBL/GenBank/DDBJ databases">
        <title>Pervasive Adenine N6-methylation of Active Genes in Fungi.</title>
        <authorList>
            <consortium name="DOE Joint Genome Institute"/>
            <person name="Mondo S.J."/>
            <person name="Dannebaum R.O."/>
            <person name="Kuo R.C."/>
            <person name="Labutti K."/>
            <person name="Haridas S."/>
            <person name="Kuo A."/>
            <person name="Salamov A."/>
            <person name="Ahrendt S.R."/>
            <person name="Lipzen A."/>
            <person name="Sullivan W."/>
            <person name="Andreopoulos W.B."/>
            <person name="Clum A."/>
            <person name="Lindquist E."/>
            <person name="Daum C."/>
            <person name="Ramamoorthy G.K."/>
            <person name="Gryganskyi A."/>
            <person name="Culley D."/>
            <person name="Magnuson J.K."/>
            <person name="James T.Y."/>
            <person name="O'Malley M.A."/>
            <person name="Stajich J.E."/>
            <person name="Spatafora J.W."/>
            <person name="Visel A."/>
            <person name="Grigoriev I.V."/>
        </authorList>
    </citation>
    <scope>NUCLEOTIDE SEQUENCE [LARGE SCALE GENOMIC DNA]</scope>
    <source>
        <strain evidence="2 3">CBS 115471</strain>
    </source>
</reference>